<proteinExistence type="predicted"/>
<reference evidence="3 4" key="1">
    <citation type="submission" date="2019-02" db="EMBL/GenBank/DDBJ databases">
        <title>Genomic Encyclopedia of Type Strains, Phase IV (KMG-IV): sequencing the most valuable type-strain genomes for metagenomic binning, comparative biology and taxonomic classification.</title>
        <authorList>
            <person name="Goeker M."/>
        </authorList>
    </citation>
    <scope>NUCLEOTIDE SEQUENCE [LARGE SCALE GENOMIC DNA]</scope>
    <source>
        <strain evidence="3 4">DSM 18116</strain>
    </source>
</reference>
<name>A0A4Q7N1J7_9BACT</name>
<feature type="chain" id="PRO_5020872580" evidence="1">
    <location>
        <begin position="22"/>
        <end position="157"/>
    </location>
</feature>
<sequence length="157" mass="17294">MKTSQTLLALTIFIGASIATAFTFPADQKAAFADKYWILESSVVSPAIDLNMDGKADTDLRVMMEDCEKDDAEMFKTGGTVMKHEGANKCDEEDETISESGTWQYNAATKQLTVKHHNTDKPQTMTVKEVSGNKMIVTSTFTSAKGKHNITAIYKLK</sequence>
<evidence type="ECO:0000256" key="1">
    <source>
        <dbReference type="SAM" id="SignalP"/>
    </source>
</evidence>
<dbReference type="Proteomes" id="UP000293874">
    <property type="component" value="Unassembled WGS sequence"/>
</dbReference>
<evidence type="ECO:0000313" key="4">
    <source>
        <dbReference type="Proteomes" id="UP000293874"/>
    </source>
</evidence>
<organism evidence="3 4">
    <name type="scientific">Pseudobacter ginsenosidimutans</name>
    <dbReference type="NCBI Taxonomy" id="661488"/>
    <lineage>
        <taxon>Bacteria</taxon>
        <taxon>Pseudomonadati</taxon>
        <taxon>Bacteroidota</taxon>
        <taxon>Chitinophagia</taxon>
        <taxon>Chitinophagales</taxon>
        <taxon>Chitinophagaceae</taxon>
        <taxon>Pseudobacter</taxon>
    </lineage>
</organism>
<dbReference type="InterPro" id="IPR024311">
    <property type="entry name" value="Lipocalin-like"/>
</dbReference>
<protein>
    <submittedName>
        <fullName evidence="3">VCBS repeat-containing protein</fullName>
    </submittedName>
</protein>
<comment type="caution">
    <text evidence="3">The sequence shown here is derived from an EMBL/GenBank/DDBJ whole genome shotgun (WGS) entry which is preliminary data.</text>
</comment>
<evidence type="ECO:0000259" key="2">
    <source>
        <dbReference type="Pfam" id="PF13648"/>
    </source>
</evidence>
<feature type="domain" description="Lipocalin-like" evidence="2">
    <location>
        <begin position="36"/>
        <end position="136"/>
    </location>
</feature>
<accession>A0A4Q7N1J7</accession>
<dbReference type="EMBL" id="SGXA01000001">
    <property type="protein sequence ID" value="RZS75233.1"/>
    <property type="molecule type" value="Genomic_DNA"/>
</dbReference>
<dbReference type="AlphaFoldDB" id="A0A4Q7N1J7"/>
<dbReference type="OrthoDB" id="713936at2"/>
<keyword evidence="4" id="KW-1185">Reference proteome</keyword>
<evidence type="ECO:0000313" key="3">
    <source>
        <dbReference type="EMBL" id="RZS75233.1"/>
    </source>
</evidence>
<keyword evidence="1" id="KW-0732">Signal</keyword>
<dbReference type="RefSeq" id="WP_130539620.1">
    <property type="nucleotide sequence ID" value="NZ_CP042431.1"/>
</dbReference>
<gene>
    <name evidence="3" type="ORF">EV199_1096</name>
</gene>
<dbReference type="Pfam" id="PF13648">
    <property type="entry name" value="Lipocalin_4"/>
    <property type="match status" value="1"/>
</dbReference>
<feature type="signal peptide" evidence="1">
    <location>
        <begin position="1"/>
        <end position="21"/>
    </location>
</feature>